<protein>
    <recommendedName>
        <fullName evidence="3">Interferon-related developmental regulator N-terminal domain-containing protein</fullName>
    </recommendedName>
</protein>
<dbReference type="AlphaFoldDB" id="A0A2T4CHH5"/>
<evidence type="ECO:0000259" key="3">
    <source>
        <dbReference type="Pfam" id="PF05004"/>
    </source>
</evidence>
<dbReference type="Proteomes" id="UP000240760">
    <property type="component" value="Unassembled WGS sequence"/>
</dbReference>
<feature type="compositionally biased region" description="Low complexity" evidence="2">
    <location>
        <begin position="31"/>
        <end position="48"/>
    </location>
</feature>
<organism evidence="4 5">
    <name type="scientific">Trichoderma longibrachiatum ATCC 18648</name>
    <dbReference type="NCBI Taxonomy" id="983965"/>
    <lineage>
        <taxon>Eukaryota</taxon>
        <taxon>Fungi</taxon>
        <taxon>Dikarya</taxon>
        <taxon>Ascomycota</taxon>
        <taxon>Pezizomycotina</taxon>
        <taxon>Sordariomycetes</taxon>
        <taxon>Hypocreomycetidae</taxon>
        <taxon>Hypocreales</taxon>
        <taxon>Hypocreaceae</taxon>
        <taxon>Trichoderma</taxon>
    </lineage>
</organism>
<name>A0A2T4CHH5_TRILO</name>
<accession>A0A2T4CHH5</accession>
<gene>
    <name evidence="4" type="ORF">M440DRAFT_1004852</name>
</gene>
<sequence>MMNHARVKALKGNGKTVSKKAIKSGRASGASTPRGSPLPSLLTSPSHSAAQSRVTSDVSDEDVDFELDDMASSVYSGGSGEEMTDEPDTHIFDVNAFMTSIKDRKRNNGEMREQSLSLYIHKIRHQYTAETHLWLDDAASELAELFLHDANRAATAKERLLSLQAFVLTVGTVDNLEIYDSAQRILKQILVDDDDDDCRVYAIYALCMTVLYAGGMEEAALEVMEYFVEIVRTDGEHIDAHDNVVIVAAALQGWCFVASHVADFSDYADAAMDAFVDQLDSDDVEIQSNAGGCIALIFEASRHHLEETGEPFQLQYDPQRLADRMRELAKLSAKSVSRKHRRNLRESLVSVVTSLERGVGPFYSTAQYIPEKGEHVPASLRTDEGRAEYGYRCKLRLNSQVAKVDNWSLYFRVNFMRIIFKGGLQHHVFINPVVTECLDDAEFVQDYSPLQKPPKGRKNISSTS</sequence>
<dbReference type="OrthoDB" id="18978at2759"/>
<dbReference type="InterPro" id="IPR016024">
    <property type="entry name" value="ARM-type_fold"/>
</dbReference>
<comment type="similarity">
    <text evidence="1">Belongs to the IFRD family.</text>
</comment>
<dbReference type="Pfam" id="PF05004">
    <property type="entry name" value="IFRD"/>
    <property type="match status" value="1"/>
</dbReference>
<evidence type="ECO:0000256" key="1">
    <source>
        <dbReference type="ARBA" id="ARBA00008828"/>
    </source>
</evidence>
<dbReference type="PANTHER" id="PTHR12354">
    <property type="entry name" value="INTERFERON-RELATED DEVELOPMENTAL REGULATOR"/>
    <property type="match status" value="1"/>
</dbReference>
<dbReference type="EMBL" id="KZ679126">
    <property type="protein sequence ID" value="PTB81000.1"/>
    <property type="molecule type" value="Genomic_DNA"/>
</dbReference>
<reference evidence="4 5" key="1">
    <citation type="submission" date="2016-07" db="EMBL/GenBank/DDBJ databases">
        <title>Multiple horizontal gene transfer events from other fungi enriched the ability of initially mycotrophic Trichoderma (Ascomycota) to feed on dead plant biomass.</title>
        <authorList>
            <consortium name="DOE Joint Genome Institute"/>
            <person name="Aerts A."/>
            <person name="Atanasova L."/>
            <person name="Chenthamara K."/>
            <person name="Zhang J."/>
            <person name="Grujic M."/>
            <person name="Henrissat B."/>
            <person name="Kuo A."/>
            <person name="Salamov A."/>
            <person name="Lipzen A."/>
            <person name="Labutti K."/>
            <person name="Barry K."/>
            <person name="Miao Y."/>
            <person name="Rahimi M.J."/>
            <person name="Shen Q."/>
            <person name="Grigoriev I.V."/>
            <person name="Kubicek C.P."/>
            <person name="Druzhinina I.S."/>
        </authorList>
    </citation>
    <scope>NUCLEOTIDE SEQUENCE [LARGE SCALE GENOMIC DNA]</scope>
    <source>
        <strain evidence="4 5">ATCC 18648</strain>
    </source>
</reference>
<dbReference type="InterPro" id="IPR007701">
    <property type="entry name" value="Interferon-rel_develop_reg_N"/>
</dbReference>
<dbReference type="PANTHER" id="PTHR12354:SF1">
    <property type="entry name" value="INTERFERON-RELATED DEVELOPMENTAL REGULATOR 1"/>
    <property type="match status" value="1"/>
</dbReference>
<evidence type="ECO:0000256" key="2">
    <source>
        <dbReference type="SAM" id="MobiDB-lite"/>
    </source>
</evidence>
<feature type="region of interest" description="Disordered" evidence="2">
    <location>
        <begin position="1"/>
        <end position="62"/>
    </location>
</feature>
<proteinExistence type="inferred from homology"/>
<keyword evidence="5" id="KW-1185">Reference proteome</keyword>
<dbReference type="InterPro" id="IPR039777">
    <property type="entry name" value="IFRD"/>
</dbReference>
<dbReference type="STRING" id="983965.A0A2T4CHH5"/>
<evidence type="ECO:0000313" key="4">
    <source>
        <dbReference type="EMBL" id="PTB81000.1"/>
    </source>
</evidence>
<feature type="domain" description="Interferon-related developmental regulator N-terminal" evidence="3">
    <location>
        <begin position="85"/>
        <end position="356"/>
    </location>
</feature>
<dbReference type="SUPFAM" id="SSF48371">
    <property type="entry name" value="ARM repeat"/>
    <property type="match status" value="1"/>
</dbReference>
<evidence type="ECO:0000313" key="5">
    <source>
        <dbReference type="Proteomes" id="UP000240760"/>
    </source>
</evidence>